<evidence type="ECO:0000313" key="16">
    <source>
        <dbReference type="EMBL" id="SER98858.1"/>
    </source>
</evidence>
<evidence type="ECO:0000256" key="14">
    <source>
        <dbReference type="RuleBase" id="RU361205"/>
    </source>
</evidence>
<evidence type="ECO:0000313" key="20">
    <source>
        <dbReference type="Proteomes" id="UP000186904"/>
    </source>
</evidence>
<evidence type="ECO:0000259" key="15">
    <source>
        <dbReference type="PROSITE" id="PS50972"/>
    </source>
</evidence>
<evidence type="ECO:0000256" key="11">
    <source>
        <dbReference type="ARBA" id="ARBA00022909"/>
    </source>
</evidence>
<evidence type="ECO:0000256" key="9">
    <source>
        <dbReference type="ARBA" id="ARBA00022723"/>
    </source>
</evidence>
<accession>A0A031M4V2</accession>
<dbReference type="PROSITE" id="PS50972">
    <property type="entry name" value="PTERIN_BINDING"/>
    <property type="match status" value="1"/>
</dbReference>
<dbReference type="SUPFAM" id="SSF51717">
    <property type="entry name" value="Dihydropteroate synthetase-like"/>
    <property type="match status" value="1"/>
</dbReference>
<name>A0A031M4V2_9GAMM</name>
<comment type="cofactor">
    <cofactor evidence="2 14">
        <name>Mg(2+)</name>
        <dbReference type="ChEBI" id="CHEBI:18420"/>
    </cofactor>
</comment>
<dbReference type="GO" id="GO:0046872">
    <property type="term" value="F:metal ion binding"/>
    <property type="evidence" value="ECO:0007669"/>
    <property type="project" value="UniProtKB-KW"/>
</dbReference>
<dbReference type="InterPro" id="IPR000489">
    <property type="entry name" value="Pterin-binding_dom"/>
</dbReference>
<dbReference type="GO" id="GO:0005829">
    <property type="term" value="C:cytosol"/>
    <property type="evidence" value="ECO:0007669"/>
    <property type="project" value="TreeGrafter"/>
</dbReference>
<evidence type="ECO:0000256" key="7">
    <source>
        <dbReference type="ARBA" id="ARBA00016919"/>
    </source>
</evidence>
<dbReference type="Gene3D" id="3.20.20.20">
    <property type="entry name" value="Dihydropteroate synthase-like"/>
    <property type="match status" value="1"/>
</dbReference>
<evidence type="ECO:0000256" key="2">
    <source>
        <dbReference type="ARBA" id="ARBA00001946"/>
    </source>
</evidence>
<comment type="subunit">
    <text evidence="5">Homodimer.</text>
</comment>
<evidence type="ECO:0000256" key="12">
    <source>
        <dbReference type="ARBA" id="ARBA00030193"/>
    </source>
</evidence>
<protein>
    <recommendedName>
        <fullName evidence="7 14">Dihydropteroate synthase</fullName>
        <shortName evidence="14">DHPS</shortName>
        <ecNumber evidence="6 14">2.5.1.15</ecNumber>
    </recommendedName>
    <alternativeName>
        <fullName evidence="12 14">Dihydropteroate pyrophosphorylase</fullName>
    </alternativeName>
</protein>
<evidence type="ECO:0000313" key="17">
    <source>
        <dbReference type="EMBL" id="SFM00897.1"/>
    </source>
</evidence>
<dbReference type="PROSITE" id="PS00792">
    <property type="entry name" value="DHPS_1"/>
    <property type="match status" value="1"/>
</dbReference>
<dbReference type="EMBL" id="FOUA01000003">
    <property type="protein sequence ID" value="SFM00897.1"/>
    <property type="molecule type" value="Genomic_DNA"/>
</dbReference>
<evidence type="ECO:0000256" key="1">
    <source>
        <dbReference type="ARBA" id="ARBA00000012"/>
    </source>
</evidence>
<dbReference type="OrthoDB" id="9811744at2"/>
<evidence type="ECO:0000313" key="19">
    <source>
        <dbReference type="Proteomes" id="UP000186599"/>
    </source>
</evidence>
<evidence type="ECO:0000256" key="8">
    <source>
        <dbReference type="ARBA" id="ARBA00022679"/>
    </source>
</evidence>
<dbReference type="UniPathway" id="UPA00077">
    <property type="reaction ID" value="UER00156"/>
</dbReference>
<evidence type="ECO:0000313" key="21">
    <source>
        <dbReference type="Proteomes" id="UP000305198"/>
    </source>
</evidence>
<dbReference type="FunFam" id="3.20.20.20:FF:000004">
    <property type="entry name" value="Dihydropteroate synthase"/>
    <property type="match status" value="1"/>
</dbReference>
<evidence type="ECO:0000256" key="6">
    <source>
        <dbReference type="ARBA" id="ARBA00012458"/>
    </source>
</evidence>
<gene>
    <name evidence="18" type="primary">folP</name>
    <name evidence="18" type="ORF">FA869_16350</name>
    <name evidence="17" type="ORF">SAMN04487855_1906</name>
    <name evidence="16" type="ORF">SAMN05216589_1908</name>
</gene>
<evidence type="ECO:0000256" key="5">
    <source>
        <dbReference type="ARBA" id="ARBA00011738"/>
    </source>
</evidence>
<evidence type="ECO:0000256" key="3">
    <source>
        <dbReference type="ARBA" id="ARBA00004763"/>
    </source>
</evidence>
<dbReference type="Proteomes" id="UP000186904">
    <property type="component" value="Unassembled WGS sequence"/>
</dbReference>
<dbReference type="InterPro" id="IPR006390">
    <property type="entry name" value="DHP_synth_dom"/>
</dbReference>
<dbReference type="AlphaFoldDB" id="A0A031M4V2"/>
<dbReference type="Pfam" id="PF00809">
    <property type="entry name" value="Pterin_bind"/>
    <property type="match status" value="1"/>
</dbReference>
<keyword evidence="9 14" id="KW-0479">Metal-binding</keyword>
<dbReference type="PANTHER" id="PTHR20941">
    <property type="entry name" value="FOLATE SYNTHESIS PROTEINS"/>
    <property type="match status" value="1"/>
</dbReference>
<organism evidence="18 21">
    <name type="scientific">Halopseudomonas bauzanensis</name>
    <dbReference type="NCBI Taxonomy" id="653930"/>
    <lineage>
        <taxon>Bacteria</taxon>
        <taxon>Pseudomonadati</taxon>
        <taxon>Pseudomonadota</taxon>
        <taxon>Gammaproteobacteria</taxon>
        <taxon>Pseudomonadales</taxon>
        <taxon>Pseudomonadaceae</taxon>
        <taxon>Halopseudomonas</taxon>
    </lineage>
</organism>
<proteinExistence type="inferred from homology"/>
<reference evidence="18 21" key="2">
    <citation type="submission" date="2019-04" db="EMBL/GenBank/DDBJ databases">
        <title>Crypto-aerobic microbial life in anoxic (sulfidic) marine sediments.</title>
        <authorList>
            <person name="Bhattacharya S."/>
            <person name="Roy C."/>
            <person name="Mondal N."/>
            <person name="Sarkar J."/>
            <person name="Mandal S."/>
            <person name="Rameez M.J."/>
            <person name="Ghosh W."/>
        </authorList>
    </citation>
    <scope>NUCLEOTIDE SEQUENCE [LARGE SCALE GENOMIC DNA]</scope>
    <source>
        <strain evidence="18 21">SBBB</strain>
    </source>
</reference>
<comment type="function">
    <text evidence="13 14">Catalyzes the condensation of para-aminobenzoate (pABA) with 6-hydroxymethyl-7,8-dihydropterin diphosphate (DHPt-PP) to form 7,8-dihydropteroate (H2Pte), the immediate precursor of folate derivatives.</text>
</comment>
<evidence type="ECO:0000256" key="10">
    <source>
        <dbReference type="ARBA" id="ARBA00022842"/>
    </source>
</evidence>
<evidence type="ECO:0000256" key="13">
    <source>
        <dbReference type="ARBA" id="ARBA00053449"/>
    </source>
</evidence>
<dbReference type="Proteomes" id="UP000305198">
    <property type="component" value="Unassembled WGS sequence"/>
</dbReference>
<dbReference type="NCBIfam" id="TIGR01496">
    <property type="entry name" value="DHPS"/>
    <property type="match status" value="1"/>
</dbReference>
<feature type="domain" description="Pterin-binding" evidence="15">
    <location>
        <begin position="22"/>
        <end position="274"/>
    </location>
</feature>
<keyword evidence="19" id="KW-1185">Reference proteome</keyword>
<sequence>MTEARNNTRLPCGDRVLDLSCTHVMGILNITPDSFSDGGRYNDRDAALARVEQMLAAGATLIDIGGESTRPGAALVGVQEELDRVVPMVEAVKARFDTVVSVDTSTPEVISGSAAAGAGLINDIRALTRPGAMQAAVDSGLAVCLMHMQGEPQSMQQAPAYESVLEQVNSFLEARVQACLEAGIERSKLVLDPGFGFGKTLQHNLELFARMERLRPLDLPILIGVSRKSMIGQALNRPVDQRLSGSLALAALAVAKGARIIRVHDVAETADVVRMVDAVVAAGISAI</sequence>
<dbReference type="STRING" id="653930.SAMN05216589_1908"/>
<keyword evidence="10 14" id="KW-0460">Magnesium</keyword>
<evidence type="ECO:0000313" key="18">
    <source>
        <dbReference type="EMBL" id="TKA89523.1"/>
    </source>
</evidence>
<keyword evidence="8 14" id="KW-0808">Transferase</keyword>
<dbReference type="PANTHER" id="PTHR20941:SF1">
    <property type="entry name" value="FOLIC ACID SYNTHESIS PROTEIN FOL1"/>
    <property type="match status" value="1"/>
</dbReference>
<dbReference type="EMBL" id="SWAV01000008">
    <property type="protein sequence ID" value="TKA89523.1"/>
    <property type="molecule type" value="Genomic_DNA"/>
</dbReference>
<dbReference type="CDD" id="cd00739">
    <property type="entry name" value="DHPS"/>
    <property type="match status" value="1"/>
</dbReference>
<dbReference type="InterPro" id="IPR011005">
    <property type="entry name" value="Dihydropteroate_synth-like_sf"/>
</dbReference>
<dbReference type="EMBL" id="FOGN01000003">
    <property type="protein sequence ID" value="SER98858.1"/>
    <property type="molecule type" value="Genomic_DNA"/>
</dbReference>
<evidence type="ECO:0000256" key="4">
    <source>
        <dbReference type="ARBA" id="ARBA00009503"/>
    </source>
</evidence>
<comment type="similarity">
    <text evidence="4 14">Belongs to the DHPS family.</text>
</comment>
<dbReference type="GO" id="GO:0004156">
    <property type="term" value="F:dihydropteroate synthase activity"/>
    <property type="evidence" value="ECO:0007669"/>
    <property type="project" value="UniProtKB-EC"/>
</dbReference>
<dbReference type="GO" id="GO:0046656">
    <property type="term" value="P:folic acid biosynthetic process"/>
    <property type="evidence" value="ECO:0007669"/>
    <property type="project" value="UniProtKB-KW"/>
</dbReference>
<dbReference type="Proteomes" id="UP000186599">
    <property type="component" value="Unassembled WGS sequence"/>
</dbReference>
<dbReference type="PROSITE" id="PS00793">
    <property type="entry name" value="DHPS_2"/>
    <property type="match status" value="1"/>
</dbReference>
<comment type="pathway">
    <text evidence="3 14">Cofactor biosynthesis; tetrahydrofolate biosynthesis; 7,8-dihydrofolate from 2-amino-4-hydroxy-6-hydroxymethyl-7,8-dihydropteridine diphosphate and 4-aminobenzoate: step 1/2.</text>
</comment>
<dbReference type="EC" id="2.5.1.15" evidence="6 14"/>
<dbReference type="InterPro" id="IPR045031">
    <property type="entry name" value="DHP_synth-like"/>
</dbReference>
<comment type="catalytic activity">
    <reaction evidence="1">
        <text>(7,8-dihydropterin-6-yl)methyl diphosphate + 4-aminobenzoate = 7,8-dihydropteroate + diphosphate</text>
        <dbReference type="Rhea" id="RHEA:19949"/>
        <dbReference type="ChEBI" id="CHEBI:17836"/>
        <dbReference type="ChEBI" id="CHEBI:17839"/>
        <dbReference type="ChEBI" id="CHEBI:33019"/>
        <dbReference type="ChEBI" id="CHEBI:72950"/>
        <dbReference type="EC" id="2.5.1.15"/>
    </reaction>
</comment>
<keyword evidence="11 14" id="KW-0289">Folate biosynthesis</keyword>
<reference evidence="19 20" key="1">
    <citation type="submission" date="2016-10" db="EMBL/GenBank/DDBJ databases">
        <authorList>
            <person name="de Groot N.N."/>
        </authorList>
    </citation>
    <scope>NUCLEOTIDE SEQUENCE [LARGE SCALE GENOMIC DNA]</scope>
    <source>
        <strain evidence="17 19">CGMCC 1.9095</strain>
        <strain evidence="16 20">DSM 22558</strain>
    </source>
</reference>
<dbReference type="RefSeq" id="WP_036993256.1">
    <property type="nucleotide sequence ID" value="NZ_FOGN01000003.1"/>
</dbReference>
<dbReference type="GO" id="GO:0046654">
    <property type="term" value="P:tetrahydrofolate biosynthetic process"/>
    <property type="evidence" value="ECO:0007669"/>
    <property type="project" value="UniProtKB-UniPathway"/>
</dbReference>